<reference evidence="6" key="1">
    <citation type="submission" date="2020-02" db="EMBL/GenBank/DDBJ databases">
        <title>Flavobacterium sp. genome.</title>
        <authorList>
            <person name="Jung H.S."/>
            <person name="Baek J.H."/>
            <person name="Jeon C.O."/>
        </authorList>
    </citation>
    <scope>NUCLEOTIDE SEQUENCE</scope>
    <source>
        <strain evidence="6">SE-s28</strain>
    </source>
</reference>
<organism evidence="6 7">
    <name type="scientific">Flavobacterium silvaticum</name>
    <dbReference type="NCBI Taxonomy" id="1852020"/>
    <lineage>
        <taxon>Bacteria</taxon>
        <taxon>Pseudomonadati</taxon>
        <taxon>Bacteroidota</taxon>
        <taxon>Flavobacteriia</taxon>
        <taxon>Flavobacteriales</taxon>
        <taxon>Flavobacteriaceae</taxon>
        <taxon>Flavobacterium</taxon>
    </lineage>
</organism>
<comment type="subcellular location">
    <subcellularLocation>
        <location evidence="1">Membrane</location>
        <topology evidence="1">Multi-pass membrane protein</topology>
    </subcellularLocation>
</comment>
<proteinExistence type="predicted"/>
<sequence length="127" mass="14085">MKIAAVIVRLLLGAMYVFASVSFFLMNPADMPKMEGAIQKVNEGFGATVYLFPLVKVLELLCGLSLVTGFFVPLSAVVILPITINIFLYHCFLTPSPDQLVVPALMLIANIFILIHKRDHYKAIFVK</sequence>
<dbReference type="AlphaFoldDB" id="A0A972JGT1"/>
<protein>
    <submittedName>
        <fullName evidence="6">DoxX family membrane protein</fullName>
    </submittedName>
</protein>
<keyword evidence="7" id="KW-1185">Reference proteome</keyword>
<comment type="caution">
    <text evidence="6">The sequence shown here is derived from an EMBL/GenBank/DDBJ whole genome shotgun (WGS) entry which is preliminary data.</text>
</comment>
<evidence type="ECO:0000256" key="4">
    <source>
        <dbReference type="ARBA" id="ARBA00023136"/>
    </source>
</evidence>
<evidence type="ECO:0000313" key="7">
    <source>
        <dbReference type="Proteomes" id="UP000712080"/>
    </source>
</evidence>
<keyword evidence="2 5" id="KW-0812">Transmembrane</keyword>
<evidence type="ECO:0000256" key="2">
    <source>
        <dbReference type="ARBA" id="ARBA00022692"/>
    </source>
</evidence>
<feature type="transmembrane region" description="Helical" evidence="5">
    <location>
        <begin position="6"/>
        <end position="26"/>
    </location>
</feature>
<keyword evidence="4 5" id="KW-0472">Membrane</keyword>
<name>A0A972JGT1_9FLAO</name>
<evidence type="ECO:0000256" key="3">
    <source>
        <dbReference type="ARBA" id="ARBA00022989"/>
    </source>
</evidence>
<gene>
    <name evidence="6" type="ORF">G6047_04130</name>
</gene>
<dbReference type="InterPro" id="IPR032808">
    <property type="entry name" value="DoxX"/>
</dbReference>
<evidence type="ECO:0000256" key="1">
    <source>
        <dbReference type="ARBA" id="ARBA00004141"/>
    </source>
</evidence>
<feature type="transmembrane region" description="Helical" evidence="5">
    <location>
        <begin position="100"/>
        <end position="117"/>
    </location>
</feature>
<dbReference type="RefSeq" id="WP_169526216.1">
    <property type="nucleotide sequence ID" value="NZ_JAAMPU010000099.1"/>
</dbReference>
<dbReference type="Pfam" id="PF07681">
    <property type="entry name" value="DoxX"/>
    <property type="match status" value="1"/>
</dbReference>
<feature type="transmembrane region" description="Helical" evidence="5">
    <location>
        <begin position="60"/>
        <end position="88"/>
    </location>
</feature>
<keyword evidence="3 5" id="KW-1133">Transmembrane helix</keyword>
<dbReference type="GO" id="GO:0016020">
    <property type="term" value="C:membrane"/>
    <property type="evidence" value="ECO:0007669"/>
    <property type="project" value="UniProtKB-SubCell"/>
</dbReference>
<evidence type="ECO:0000256" key="5">
    <source>
        <dbReference type="SAM" id="Phobius"/>
    </source>
</evidence>
<accession>A0A972JGT1</accession>
<dbReference type="Proteomes" id="UP000712080">
    <property type="component" value="Unassembled WGS sequence"/>
</dbReference>
<dbReference type="EMBL" id="JAAMPU010000099">
    <property type="protein sequence ID" value="NMH27210.1"/>
    <property type="molecule type" value="Genomic_DNA"/>
</dbReference>
<evidence type="ECO:0000313" key="6">
    <source>
        <dbReference type="EMBL" id="NMH27210.1"/>
    </source>
</evidence>